<evidence type="ECO:0000313" key="2">
    <source>
        <dbReference type="Proteomes" id="UP001066276"/>
    </source>
</evidence>
<dbReference type="EMBL" id="JANPWB010000010">
    <property type="protein sequence ID" value="KAJ1135395.1"/>
    <property type="molecule type" value="Genomic_DNA"/>
</dbReference>
<keyword evidence="2" id="KW-1185">Reference proteome</keyword>
<comment type="caution">
    <text evidence="1">The sequence shown here is derived from an EMBL/GenBank/DDBJ whole genome shotgun (WGS) entry which is preliminary data.</text>
</comment>
<name>A0AAV7QB88_PLEWA</name>
<proteinExistence type="predicted"/>
<organism evidence="1 2">
    <name type="scientific">Pleurodeles waltl</name>
    <name type="common">Iberian ribbed newt</name>
    <dbReference type="NCBI Taxonomy" id="8319"/>
    <lineage>
        <taxon>Eukaryota</taxon>
        <taxon>Metazoa</taxon>
        <taxon>Chordata</taxon>
        <taxon>Craniata</taxon>
        <taxon>Vertebrata</taxon>
        <taxon>Euteleostomi</taxon>
        <taxon>Amphibia</taxon>
        <taxon>Batrachia</taxon>
        <taxon>Caudata</taxon>
        <taxon>Salamandroidea</taxon>
        <taxon>Salamandridae</taxon>
        <taxon>Pleurodelinae</taxon>
        <taxon>Pleurodeles</taxon>
    </lineage>
</organism>
<dbReference type="Proteomes" id="UP001066276">
    <property type="component" value="Chromosome 6"/>
</dbReference>
<protein>
    <recommendedName>
        <fullName evidence="3">C2H2-type domain-containing protein</fullName>
    </recommendedName>
</protein>
<sequence length="344" mass="37640">MECLYTICPNLCRNFTMNDAHKPLHHREEERFYTVYSLYRCGVAVDLVFRSWLTLSAQRSIDRFIAATWSDSCSVLCSLARKDFEELHRQQELQGALAACALCLALGSRACSVLCSLARKDFKELHRQQELQGASAACARFTGLQWPVLSSPKGLPKNCIGSKSFSGLCSLLGARFTGLQRLCSLVRKDYKKLHRQQGLQGVSAAWAICSARGSRACSGLCSLARKDAKELHRQQELQGASAACARFTGLQWPVLSSPKGLPKNCIGSKSFSGLCSLLGARFTGLQRLCSLVRKDYKKLHRQQGLQGASAAWAICSARGSRACSGLCSLARKDAKELHAAAPLS</sequence>
<gene>
    <name evidence="1" type="ORF">NDU88_001835</name>
</gene>
<dbReference type="AlphaFoldDB" id="A0AAV7QB88"/>
<accession>A0AAV7QB88</accession>
<reference evidence="1" key="1">
    <citation type="journal article" date="2022" name="bioRxiv">
        <title>Sequencing and chromosome-scale assembly of the giantPleurodeles waltlgenome.</title>
        <authorList>
            <person name="Brown T."/>
            <person name="Elewa A."/>
            <person name="Iarovenko S."/>
            <person name="Subramanian E."/>
            <person name="Araus A.J."/>
            <person name="Petzold A."/>
            <person name="Susuki M."/>
            <person name="Suzuki K.-i.T."/>
            <person name="Hayashi T."/>
            <person name="Toyoda A."/>
            <person name="Oliveira C."/>
            <person name="Osipova E."/>
            <person name="Leigh N.D."/>
            <person name="Simon A."/>
            <person name="Yun M.H."/>
        </authorList>
    </citation>
    <scope>NUCLEOTIDE SEQUENCE</scope>
    <source>
        <strain evidence="1">20211129_DDA</strain>
        <tissue evidence="1">Liver</tissue>
    </source>
</reference>
<evidence type="ECO:0008006" key="3">
    <source>
        <dbReference type="Google" id="ProtNLM"/>
    </source>
</evidence>
<evidence type="ECO:0000313" key="1">
    <source>
        <dbReference type="EMBL" id="KAJ1135395.1"/>
    </source>
</evidence>